<sequence>MVNCSQTLPASNGGEETAALDMRPGGMIVQKRDDVVSGPTSATVTLKLSYGSQQLDLSVPSDSTFGQVKDIISQVIGVDPKVQKLLFRGKEKDDEEYLSMAGIKDNSKVILMEETSIEKKSEEAEEKSETSRGGEAVERESEEVNSETSRAGEAFEKLTEEVDVKSEASRGSEAVGVVRAEVDKLSDQVDALQVVINGGTKVDEKDIVYLTEMLMRQLLKLDGIDAEGEGKVKRKEEVRRVQRLVDNMDALKGKNLSPSPGDSNPPHLGDNASTVSVKTQWETFDSGVGSLSPPPPPSSPPHPSSTVATHNREEFE</sequence>
<dbReference type="InterPro" id="IPR039773">
    <property type="entry name" value="BAG_chaperone_regulator"/>
</dbReference>
<proteinExistence type="predicted"/>
<keyword evidence="6" id="KW-1185">Reference proteome</keyword>
<dbReference type="PANTHER" id="PTHR12329">
    <property type="entry name" value="BCL2-ASSOCIATED ATHANOGENE"/>
    <property type="match status" value="1"/>
</dbReference>
<dbReference type="AlphaFoldDB" id="A0A328D0H8"/>
<evidence type="ECO:0000256" key="2">
    <source>
        <dbReference type="SAM" id="MobiDB-lite"/>
    </source>
</evidence>
<organism evidence="5 6">
    <name type="scientific">Cuscuta australis</name>
    <dbReference type="NCBI Taxonomy" id="267555"/>
    <lineage>
        <taxon>Eukaryota</taxon>
        <taxon>Viridiplantae</taxon>
        <taxon>Streptophyta</taxon>
        <taxon>Embryophyta</taxon>
        <taxon>Tracheophyta</taxon>
        <taxon>Spermatophyta</taxon>
        <taxon>Magnoliopsida</taxon>
        <taxon>eudicotyledons</taxon>
        <taxon>Gunneridae</taxon>
        <taxon>Pentapetalae</taxon>
        <taxon>asterids</taxon>
        <taxon>lamiids</taxon>
        <taxon>Solanales</taxon>
        <taxon>Convolvulaceae</taxon>
        <taxon>Cuscuteae</taxon>
        <taxon>Cuscuta</taxon>
        <taxon>Cuscuta subgen. Grammica</taxon>
        <taxon>Cuscuta sect. Cleistogrammica</taxon>
    </lineage>
</organism>
<dbReference type="Gene3D" id="1.20.58.120">
    <property type="entry name" value="BAG domain"/>
    <property type="match status" value="1"/>
</dbReference>
<dbReference type="GO" id="GO:0000774">
    <property type="term" value="F:adenyl-nucleotide exchange factor activity"/>
    <property type="evidence" value="ECO:0007669"/>
    <property type="project" value="TreeGrafter"/>
</dbReference>
<feature type="compositionally biased region" description="Polar residues" evidence="2">
    <location>
        <begin position="271"/>
        <end position="283"/>
    </location>
</feature>
<dbReference type="Pfam" id="PF00240">
    <property type="entry name" value="ubiquitin"/>
    <property type="match status" value="1"/>
</dbReference>
<keyword evidence="1" id="KW-0143">Chaperone</keyword>
<evidence type="ECO:0000313" key="5">
    <source>
        <dbReference type="EMBL" id="RAL39252.1"/>
    </source>
</evidence>
<name>A0A328D0H8_9ASTE</name>
<feature type="compositionally biased region" description="Basic and acidic residues" evidence="2">
    <location>
        <begin position="116"/>
        <end position="139"/>
    </location>
</feature>
<gene>
    <name evidence="5" type="ORF">DM860_002785</name>
</gene>
<dbReference type="GO" id="GO:0051087">
    <property type="term" value="F:protein-folding chaperone binding"/>
    <property type="evidence" value="ECO:0007669"/>
    <property type="project" value="InterPro"/>
</dbReference>
<feature type="region of interest" description="Disordered" evidence="2">
    <location>
        <begin position="249"/>
        <end position="316"/>
    </location>
</feature>
<protein>
    <recommendedName>
        <fullName evidence="7">Ubiquitin-like domain-containing protein</fullName>
    </recommendedName>
</protein>
<accession>A0A328D0H8</accession>
<feature type="compositionally biased region" description="Pro residues" evidence="2">
    <location>
        <begin position="292"/>
        <end position="303"/>
    </location>
</feature>
<dbReference type="GO" id="GO:0050821">
    <property type="term" value="P:protein stabilization"/>
    <property type="evidence" value="ECO:0007669"/>
    <property type="project" value="TreeGrafter"/>
</dbReference>
<feature type="domain" description="Ubiquitin-like" evidence="3">
    <location>
        <begin position="42"/>
        <end position="112"/>
    </location>
</feature>
<evidence type="ECO:0008006" key="7">
    <source>
        <dbReference type="Google" id="ProtNLM"/>
    </source>
</evidence>
<comment type="caution">
    <text evidence="5">The sequence shown here is derived from an EMBL/GenBank/DDBJ whole genome shotgun (WGS) entry which is preliminary data.</text>
</comment>
<feature type="region of interest" description="Disordered" evidence="2">
    <location>
        <begin position="116"/>
        <end position="155"/>
    </location>
</feature>
<dbReference type="EMBL" id="NQVE01000200">
    <property type="protein sequence ID" value="RAL39252.1"/>
    <property type="molecule type" value="Genomic_DNA"/>
</dbReference>
<feature type="domain" description="BAG" evidence="4">
    <location>
        <begin position="174"/>
        <end position="252"/>
    </location>
</feature>
<dbReference type="SUPFAM" id="SSF54236">
    <property type="entry name" value="Ubiquitin-like"/>
    <property type="match status" value="1"/>
</dbReference>
<evidence type="ECO:0000259" key="3">
    <source>
        <dbReference type="PROSITE" id="PS50053"/>
    </source>
</evidence>
<dbReference type="Gene3D" id="3.10.20.90">
    <property type="entry name" value="Phosphatidylinositol 3-kinase Catalytic Subunit, Chain A, domain 1"/>
    <property type="match status" value="1"/>
</dbReference>
<reference evidence="5 6" key="1">
    <citation type="submission" date="2018-06" db="EMBL/GenBank/DDBJ databases">
        <title>The Genome of Cuscuta australis (Dodder) Provides Insight into the Evolution of Plant Parasitism.</title>
        <authorList>
            <person name="Liu H."/>
        </authorList>
    </citation>
    <scope>NUCLEOTIDE SEQUENCE [LARGE SCALE GENOMIC DNA]</scope>
    <source>
        <strain evidence="6">cv. Yunnan</strain>
        <tissue evidence="5">Vines</tissue>
    </source>
</reference>
<dbReference type="PROSITE" id="PS50053">
    <property type="entry name" value="UBIQUITIN_2"/>
    <property type="match status" value="1"/>
</dbReference>
<dbReference type="InterPro" id="IPR029071">
    <property type="entry name" value="Ubiquitin-like_domsf"/>
</dbReference>
<dbReference type="Proteomes" id="UP000249390">
    <property type="component" value="Unassembled WGS sequence"/>
</dbReference>
<dbReference type="PROSITE" id="PS51035">
    <property type="entry name" value="BAG"/>
    <property type="match status" value="1"/>
</dbReference>
<evidence type="ECO:0000313" key="6">
    <source>
        <dbReference type="Proteomes" id="UP000249390"/>
    </source>
</evidence>
<dbReference type="SUPFAM" id="SSF63491">
    <property type="entry name" value="BAG domain"/>
    <property type="match status" value="1"/>
</dbReference>
<evidence type="ECO:0000259" key="4">
    <source>
        <dbReference type="PROSITE" id="PS51035"/>
    </source>
</evidence>
<dbReference type="InterPro" id="IPR003103">
    <property type="entry name" value="BAG_domain"/>
</dbReference>
<dbReference type="GO" id="GO:0005737">
    <property type="term" value="C:cytoplasm"/>
    <property type="evidence" value="ECO:0007669"/>
    <property type="project" value="TreeGrafter"/>
</dbReference>
<evidence type="ECO:0000256" key="1">
    <source>
        <dbReference type="ARBA" id="ARBA00023186"/>
    </source>
</evidence>
<dbReference type="SMART" id="SM00264">
    <property type="entry name" value="BAG"/>
    <property type="match status" value="1"/>
</dbReference>
<dbReference type="InterPro" id="IPR036533">
    <property type="entry name" value="BAG_dom_sf"/>
</dbReference>
<dbReference type="PANTHER" id="PTHR12329:SF49">
    <property type="entry name" value="BAG FAMILY MOLECULAR CHAPERONE REGULATOR 4-LIKE ISOFORM X1"/>
    <property type="match status" value="1"/>
</dbReference>
<dbReference type="InterPro" id="IPR000626">
    <property type="entry name" value="Ubiquitin-like_dom"/>
</dbReference>
<dbReference type="Pfam" id="PF02179">
    <property type="entry name" value="BAG"/>
    <property type="match status" value="1"/>
</dbReference>
<dbReference type="SMART" id="SM00213">
    <property type="entry name" value="UBQ"/>
    <property type="match status" value="1"/>
</dbReference>